<evidence type="ECO:0000256" key="1">
    <source>
        <dbReference type="ARBA" id="ARBA00004141"/>
    </source>
</evidence>
<proteinExistence type="predicted"/>
<evidence type="ECO:0000313" key="8">
    <source>
        <dbReference type="Proteomes" id="UP001498771"/>
    </source>
</evidence>
<dbReference type="PANTHER" id="PTHR36460:SF1">
    <property type="entry name" value="UPF0132 DOMAIN PROTEIN (AFU_ORTHOLOGUE AFUA_3G10255)"/>
    <property type="match status" value="1"/>
</dbReference>
<feature type="compositionally biased region" description="Low complexity" evidence="5">
    <location>
        <begin position="16"/>
        <end position="41"/>
    </location>
</feature>
<evidence type="ECO:0000256" key="5">
    <source>
        <dbReference type="SAM" id="MobiDB-lite"/>
    </source>
</evidence>
<feature type="transmembrane region" description="Helical" evidence="6">
    <location>
        <begin position="98"/>
        <end position="117"/>
    </location>
</feature>
<keyword evidence="2 6" id="KW-0812">Transmembrane</keyword>
<comment type="caution">
    <text evidence="7">The sequence shown here is derived from an EMBL/GenBank/DDBJ whole genome shotgun (WGS) entry which is preliminary data.</text>
</comment>
<evidence type="ECO:0000256" key="3">
    <source>
        <dbReference type="ARBA" id="ARBA00022989"/>
    </source>
</evidence>
<evidence type="ECO:0000256" key="2">
    <source>
        <dbReference type="ARBA" id="ARBA00022692"/>
    </source>
</evidence>
<dbReference type="RefSeq" id="XP_064768479.1">
    <property type="nucleotide sequence ID" value="XM_064909762.1"/>
</dbReference>
<dbReference type="EMBL" id="JBBJBU010000005">
    <property type="protein sequence ID" value="KAK7205446.1"/>
    <property type="molecule type" value="Genomic_DNA"/>
</dbReference>
<accession>A0ABR1F6H2</accession>
<name>A0ABR1F6H2_9ASCO</name>
<sequence length="194" mass="21161">MDFAPYQSEEPSVVRPALSSGGYPPAAASSYVGSTRHSSSSSPPPPVYSPEPSASPYTGGPMYGGGPSTYVPPEDPANAIPVNQYETSMPLRLDWECVIAYLALPPVGSVILLIFETKNDFVRFHGWQASLLFTPLFIVYIILSFSTVLSFIILAAYIIAALYLSYRVYRDSSNLERLELPVIGRLAADWVDSE</sequence>
<dbReference type="PANTHER" id="PTHR36460">
    <property type="entry name" value="UPF0132 DOMAIN PROTEIN (AFU_ORTHOLOGUE AFUA_3G10255)"/>
    <property type="match status" value="1"/>
</dbReference>
<reference evidence="7 8" key="1">
    <citation type="submission" date="2024-03" db="EMBL/GenBank/DDBJ databases">
        <title>Genome-scale model development and genomic sequencing of the oleaginous clade Lipomyces.</title>
        <authorList>
            <consortium name="Lawrence Berkeley National Laboratory"/>
            <person name="Czajka J.J."/>
            <person name="Han Y."/>
            <person name="Kim J."/>
            <person name="Mondo S.J."/>
            <person name="Hofstad B.A."/>
            <person name="Robles A."/>
            <person name="Haridas S."/>
            <person name="Riley R."/>
            <person name="LaButti K."/>
            <person name="Pangilinan J."/>
            <person name="Andreopoulos W."/>
            <person name="Lipzen A."/>
            <person name="Yan J."/>
            <person name="Wang M."/>
            <person name="Ng V."/>
            <person name="Grigoriev I.V."/>
            <person name="Spatafora J.W."/>
            <person name="Magnuson J.K."/>
            <person name="Baker S.E."/>
            <person name="Pomraning K.R."/>
        </authorList>
    </citation>
    <scope>NUCLEOTIDE SEQUENCE [LARGE SCALE GENOMIC DNA]</scope>
    <source>
        <strain evidence="7 8">Phaff 52-87</strain>
    </source>
</reference>
<keyword evidence="4 6" id="KW-0472">Membrane</keyword>
<organism evidence="7 8">
    <name type="scientific">Myxozyma melibiosi</name>
    <dbReference type="NCBI Taxonomy" id="54550"/>
    <lineage>
        <taxon>Eukaryota</taxon>
        <taxon>Fungi</taxon>
        <taxon>Dikarya</taxon>
        <taxon>Ascomycota</taxon>
        <taxon>Saccharomycotina</taxon>
        <taxon>Lipomycetes</taxon>
        <taxon>Lipomycetales</taxon>
        <taxon>Lipomycetaceae</taxon>
        <taxon>Myxozyma</taxon>
    </lineage>
</organism>
<evidence type="ECO:0000256" key="6">
    <source>
        <dbReference type="SAM" id="Phobius"/>
    </source>
</evidence>
<keyword evidence="8" id="KW-1185">Reference proteome</keyword>
<evidence type="ECO:0000256" key="4">
    <source>
        <dbReference type="ARBA" id="ARBA00023136"/>
    </source>
</evidence>
<dbReference type="Proteomes" id="UP001498771">
    <property type="component" value="Unassembled WGS sequence"/>
</dbReference>
<protein>
    <submittedName>
        <fullName evidence="7">UPF0132 domain protein</fullName>
    </submittedName>
</protein>
<feature type="region of interest" description="Disordered" evidence="5">
    <location>
        <begin position="1"/>
        <end position="53"/>
    </location>
</feature>
<keyword evidence="3 6" id="KW-1133">Transmembrane helix</keyword>
<dbReference type="GeneID" id="90035274"/>
<comment type="subcellular location">
    <subcellularLocation>
        <location evidence="1">Membrane</location>
        <topology evidence="1">Multi-pass membrane protein</topology>
    </subcellularLocation>
</comment>
<feature type="transmembrane region" description="Helical" evidence="6">
    <location>
        <begin position="137"/>
        <end position="164"/>
    </location>
</feature>
<evidence type="ECO:0000313" key="7">
    <source>
        <dbReference type="EMBL" id="KAK7205446.1"/>
    </source>
</evidence>
<gene>
    <name evidence="7" type="ORF">BZA70DRAFT_158016</name>
</gene>